<accession>A0A0N8NSZ7</accession>
<dbReference type="GO" id="GO:0102208">
    <property type="term" value="F:2-polyprenyl-6-hydroxyphenol methylase activity"/>
    <property type="evidence" value="ECO:0007669"/>
    <property type="project" value="UniProtKB-EC"/>
</dbReference>
<name>A0A0N8NSZ7_9CLOT</name>
<dbReference type="CDD" id="cd02440">
    <property type="entry name" value="AdoMet_MTases"/>
    <property type="match status" value="1"/>
</dbReference>
<dbReference type="GO" id="GO:0032259">
    <property type="term" value="P:methylation"/>
    <property type="evidence" value="ECO:0007669"/>
    <property type="project" value="UniProtKB-KW"/>
</dbReference>
<feature type="domain" description="Methyltransferase" evidence="1">
    <location>
        <begin position="43"/>
        <end position="133"/>
    </location>
</feature>
<sequence>MDMESIIWDELWEKWEFQEWDEISEEIYMVLKEEIGELKGKKILEAGSGSGRISLRLALDGASVTLIDFSQKALDISKNYFDKCGVKAEFYNINLKDELPFADNSFDIVWNAGVMEHFTQKEQIKIFKEFSRIAPEVHTFNPNINSFFYRVGKWSAEKNGVWPYGQEFPVETMEYIFKESDMKLQKEYDNAFLDSINFLIFITGGGVLKKRIIQFLNELDENERKKFSDNIGGYLVYSKGIRCKT</sequence>
<gene>
    <name evidence="2" type="primary">ubiG_4</name>
    <name evidence="2" type="ORF">OXPF_28650</name>
</gene>
<dbReference type="InterPro" id="IPR029063">
    <property type="entry name" value="SAM-dependent_MTases_sf"/>
</dbReference>
<protein>
    <submittedName>
        <fullName evidence="2">Ubiquinone biosynthesis O-methyltransferase</fullName>
        <ecNumber evidence="2">2.1.1.222</ecNumber>
        <ecNumber evidence="2">2.1.1.64</ecNumber>
    </submittedName>
</protein>
<dbReference type="EC" id="2.1.1.64" evidence="2"/>
<dbReference type="Proteomes" id="UP000050326">
    <property type="component" value="Unassembled WGS sequence"/>
</dbReference>
<proteinExistence type="predicted"/>
<dbReference type="AlphaFoldDB" id="A0A0N8NSZ7"/>
<dbReference type="PANTHER" id="PTHR43591">
    <property type="entry name" value="METHYLTRANSFERASE"/>
    <property type="match status" value="1"/>
</dbReference>
<comment type="caution">
    <text evidence="2">The sequence shown here is derived from an EMBL/GenBank/DDBJ whole genome shotgun (WGS) entry which is preliminary data.</text>
</comment>
<keyword evidence="2" id="KW-0489">Methyltransferase</keyword>
<reference evidence="2 3" key="1">
    <citation type="submission" date="2015-09" db="EMBL/GenBank/DDBJ databases">
        <title>Genome sequence of Oxobacter pfennigii DSM 3222.</title>
        <authorList>
            <person name="Poehlein A."/>
            <person name="Bengelsdorf F.R."/>
            <person name="Schiel-Bengelsdorf B."/>
            <person name="Duerre P."/>
            <person name="Daniel R."/>
        </authorList>
    </citation>
    <scope>NUCLEOTIDE SEQUENCE [LARGE SCALE GENOMIC DNA]</scope>
    <source>
        <strain evidence="2 3">DSM 3222</strain>
    </source>
</reference>
<organism evidence="2 3">
    <name type="scientific">Oxobacter pfennigii</name>
    <dbReference type="NCBI Taxonomy" id="36849"/>
    <lineage>
        <taxon>Bacteria</taxon>
        <taxon>Bacillati</taxon>
        <taxon>Bacillota</taxon>
        <taxon>Clostridia</taxon>
        <taxon>Eubacteriales</taxon>
        <taxon>Clostridiaceae</taxon>
        <taxon>Oxobacter</taxon>
    </lineage>
</organism>
<dbReference type="STRING" id="36849.OXPF_28650"/>
<dbReference type="Gene3D" id="3.40.50.150">
    <property type="entry name" value="Vaccinia Virus protein VP39"/>
    <property type="match status" value="1"/>
</dbReference>
<evidence type="ECO:0000313" key="2">
    <source>
        <dbReference type="EMBL" id="KPU43424.1"/>
    </source>
</evidence>
<evidence type="ECO:0000313" key="3">
    <source>
        <dbReference type="Proteomes" id="UP000050326"/>
    </source>
</evidence>
<dbReference type="Pfam" id="PF13649">
    <property type="entry name" value="Methyltransf_25"/>
    <property type="match status" value="1"/>
</dbReference>
<keyword evidence="2" id="KW-0808">Transferase</keyword>
<evidence type="ECO:0000259" key="1">
    <source>
        <dbReference type="Pfam" id="PF13649"/>
    </source>
</evidence>
<dbReference type="GO" id="GO:0061542">
    <property type="term" value="F:3-demethylubiquinol 3-O-methyltransferase activity"/>
    <property type="evidence" value="ECO:0007669"/>
    <property type="project" value="UniProtKB-EC"/>
</dbReference>
<keyword evidence="3" id="KW-1185">Reference proteome</keyword>
<dbReference type="InterPro" id="IPR041698">
    <property type="entry name" value="Methyltransf_25"/>
</dbReference>
<keyword evidence="2" id="KW-0830">Ubiquinone</keyword>
<dbReference type="EMBL" id="LKET01000039">
    <property type="protein sequence ID" value="KPU43424.1"/>
    <property type="molecule type" value="Genomic_DNA"/>
</dbReference>
<dbReference type="SUPFAM" id="SSF53335">
    <property type="entry name" value="S-adenosyl-L-methionine-dependent methyltransferases"/>
    <property type="match status" value="1"/>
</dbReference>
<dbReference type="EC" id="2.1.1.222" evidence="2"/>